<dbReference type="Proteomes" id="UP000001822">
    <property type="component" value="Chromosome"/>
</dbReference>
<dbReference type="CDD" id="cd02909">
    <property type="entry name" value="cupin_pirin_N"/>
    <property type="match status" value="1"/>
</dbReference>
<dbReference type="InterPro" id="IPR014710">
    <property type="entry name" value="RmlC-like_jellyroll"/>
</dbReference>
<dbReference type="PANTHER" id="PTHR43594">
    <property type="entry name" value="QUERCETIN 2,3-DIOXYGENASE"/>
    <property type="match status" value="1"/>
</dbReference>
<name>A0A6N4SNX3_CYTH3</name>
<feature type="binding site" evidence="2">
    <location>
        <position position="61"/>
    </location>
    <ligand>
        <name>Fe cation</name>
        <dbReference type="ChEBI" id="CHEBI:24875"/>
    </ligand>
</feature>
<feature type="binding site" evidence="2">
    <location>
        <position position="63"/>
    </location>
    <ligand>
        <name>Fe cation</name>
        <dbReference type="ChEBI" id="CHEBI:24875"/>
    </ligand>
</feature>
<accession>A0A6N4SNX3</accession>
<evidence type="ECO:0008006" key="8">
    <source>
        <dbReference type="Google" id="ProtNLM"/>
    </source>
</evidence>
<dbReference type="AlphaFoldDB" id="A0A6N4SNX3"/>
<evidence type="ECO:0000259" key="4">
    <source>
        <dbReference type="Pfam" id="PF02678"/>
    </source>
</evidence>
<feature type="domain" description="Pirin C-terminal" evidence="5">
    <location>
        <begin position="183"/>
        <end position="284"/>
    </location>
</feature>
<dbReference type="InterPro" id="IPR003829">
    <property type="entry name" value="Pirin_N_dom"/>
</dbReference>
<comment type="similarity">
    <text evidence="1 3">Belongs to the pirin family.</text>
</comment>
<feature type="domain" description="Pirin N-terminal" evidence="4">
    <location>
        <begin position="27"/>
        <end position="127"/>
    </location>
</feature>
<dbReference type="GO" id="GO:0046872">
    <property type="term" value="F:metal ion binding"/>
    <property type="evidence" value="ECO:0007669"/>
    <property type="project" value="UniProtKB-KW"/>
</dbReference>
<keyword evidence="2" id="KW-0408">Iron</keyword>
<evidence type="ECO:0000313" key="7">
    <source>
        <dbReference type="Proteomes" id="UP000001822"/>
    </source>
</evidence>
<dbReference type="PANTHER" id="PTHR43594:SF1">
    <property type="entry name" value="QUERCETIN 2,3-DIOXYGENASE PA2418-RELATED"/>
    <property type="match status" value="1"/>
</dbReference>
<dbReference type="Pfam" id="PF05726">
    <property type="entry name" value="Pirin_C"/>
    <property type="match status" value="1"/>
</dbReference>
<keyword evidence="2" id="KW-0479">Metal-binding</keyword>
<dbReference type="RefSeq" id="WP_011584080.1">
    <property type="nucleotide sequence ID" value="NC_008255.1"/>
</dbReference>
<dbReference type="KEGG" id="chu:CHU_0677"/>
<dbReference type="PIRSF" id="PIRSF006232">
    <property type="entry name" value="Pirin"/>
    <property type="match status" value="1"/>
</dbReference>
<protein>
    <recommendedName>
        <fullName evidence="8">Pirin-related protein</fullName>
    </recommendedName>
</protein>
<dbReference type="Gene3D" id="2.60.120.10">
    <property type="entry name" value="Jelly Rolls"/>
    <property type="match status" value="2"/>
</dbReference>
<feature type="binding site" evidence="2">
    <location>
        <position position="105"/>
    </location>
    <ligand>
        <name>Fe cation</name>
        <dbReference type="ChEBI" id="CHEBI:24875"/>
    </ligand>
</feature>
<reference evidence="6 7" key="1">
    <citation type="journal article" date="2007" name="Appl. Environ. Microbiol.">
        <title>Genome sequence of the cellulolytic gliding bacterium Cytophaga hutchinsonii.</title>
        <authorList>
            <person name="Xie G."/>
            <person name="Bruce D.C."/>
            <person name="Challacombe J.F."/>
            <person name="Chertkov O."/>
            <person name="Detter J.C."/>
            <person name="Gilna P."/>
            <person name="Han C.S."/>
            <person name="Lucas S."/>
            <person name="Misra M."/>
            <person name="Myers G.L."/>
            <person name="Richardson P."/>
            <person name="Tapia R."/>
            <person name="Thayer N."/>
            <person name="Thompson L.S."/>
            <person name="Brettin T.S."/>
            <person name="Henrissat B."/>
            <person name="Wilson D.B."/>
            <person name="McBride M.J."/>
        </authorList>
    </citation>
    <scope>NUCLEOTIDE SEQUENCE [LARGE SCALE GENOMIC DNA]</scope>
    <source>
        <strain evidence="7">ATCC 33406 / DSM 1761 / CIP 103989 / NBRC 15051 / NCIMB 9469 / D465</strain>
    </source>
</reference>
<dbReference type="CDD" id="cd02247">
    <property type="entry name" value="cupin_pirin_C"/>
    <property type="match status" value="1"/>
</dbReference>
<dbReference type="InterPro" id="IPR011051">
    <property type="entry name" value="RmlC_Cupin_sf"/>
</dbReference>
<dbReference type="InterPro" id="IPR053186">
    <property type="entry name" value="QDO-related"/>
</dbReference>
<feature type="binding site" evidence="2">
    <location>
        <position position="107"/>
    </location>
    <ligand>
        <name>Fe cation</name>
        <dbReference type="ChEBI" id="CHEBI:24875"/>
    </ligand>
</feature>
<evidence type="ECO:0000256" key="2">
    <source>
        <dbReference type="PIRSR" id="PIRSR006232-1"/>
    </source>
</evidence>
<dbReference type="InterPro" id="IPR008778">
    <property type="entry name" value="Pirin_C_dom"/>
</dbReference>
<gene>
    <name evidence="6" type="ordered locus">CHU_0677</name>
</gene>
<keyword evidence="7" id="KW-1185">Reference proteome</keyword>
<dbReference type="EMBL" id="CP000383">
    <property type="protein sequence ID" value="ABG57964.1"/>
    <property type="molecule type" value="Genomic_DNA"/>
</dbReference>
<comment type="cofactor">
    <cofactor evidence="2">
        <name>Fe cation</name>
        <dbReference type="ChEBI" id="CHEBI:24875"/>
    </cofactor>
    <text evidence="2">Binds 1 Fe cation per subunit.</text>
</comment>
<sequence>MERAIVTTYGGINSKVGELLVNRLVPNRYVEAIGPFVFLDHLYPTVQQPKNPSAPNGQDAHPHRGIATFSYIFSGALEHFDSNGHHGIVEAGGAQWMNAGNGVIHDEHFSPDFQAKGGIMHGLQFWINLPAVNKAEAPDYMAVQPHDIPEVTLPNEAGVMRIVIGACGDNRSPVKTFSEQFMYHIKLNPKSSFTCETKAALEYAAFVPSEEATINGQKVSKSELIVFDKDGGSITFINNNITEITIILFGGEPYTEDIYAEGPFVMNNRLEIAHAYRDFFNGKYGTINYENKH</sequence>
<dbReference type="OrthoDB" id="321327at2"/>
<evidence type="ECO:0000313" key="6">
    <source>
        <dbReference type="EMBL" id="ABG57964.1"/>
    </source>
</evidence>
<evidence type="ECO:0000256" key="1">
    <source>
        <dbReference type="ARBA" id="ARBA00008416"/>
    </source>
</evidence>
<evidence type="ECO:0000259" key="5">
    <source>
        <dbReference type="Pfam" id="PF05726"/>
    </source>
</evidence>
<proteinExistence type="inferred from homology"/>
<dbReference type="Pfam" id="PF02678">
    <property type="entry name" value="Pirin"/>
    <property type="match status" value="1"/>
</dbReference>
<dbReference type="SUPFAM" id="SSF51182">
    <property type="entry name" value="RmlC-like cupins"/>
    <property type="match status" value="1"/>
</dbReference>
<organism evidence="6 7">
    <name type="scientific">Cytophaga hutchinsonii (strain ATCC 33406 / DSM 1761 / CIP 103989 / NBRC 15051 / NCIMB 9469 / D465)</name>
    <dbReference type="NCBI Taxonomy" id="269798"/>
    <lineage>
        <taxon>Bacteria</taxon>
        <taxon>Pseudomonadati</taxon>
        <taxon>Bacteroidota</taxon>
        <taxon>Cytophagia</taxon>
        <taxon>Cytophagales</taxon>
        <taxon>Cytophagaceae</taxon>
        <taxon>Cytophaga</taxon>
    </lineage>
</organism>
<dbReference type="InterPro" id="IPR012093">
    <property type="entry name" value="Pirin"/>
</dbReference>
<evidence type="ECO:0000256" key="3">
    <source>
        <dbReference type="RuleBase" id="RU003457"/>
    </source>
</evidence>